<dbReference type="PANTHER" id="PTHR30399:SF1">
    <property type="entry name" value="UTP PYROPHOSPHATASE"/>
    <property type="match status" value="1"/>
</dbReference>
<organism evidence="2 3">
    <name type="scientific">Candidatus Gottesmanbacteria bacterium RBG_13_45_10</name>
    <dbReference type="NCBI Taxonomy" id="1798370"/>
    <lineage>
        <taxon>Bacteria</taxon>
        <taxon>Candidatus Gottesmaniibacteriota</taxon>
    </lineage>
</organism>
<proteinExistence type="predicted"/>
<name>A0A1F5ZH71_9BACT</name>
<dbReference type="PANTHER" id="PTHR30399">
    <property type="entry name" value="UNCHARACTERIZED PROTEIN YGJP"/>
    <property type="match status" value="1"/>
</dbReference>
<dbReference type="CDD" id="cd07344">
    <property type="entry name" value="M48_yhfN_like"/>
    <property type="match status" value="1"/>
</dbReference>
<dbReference type="AlphaFoldDB" id="A0A1F5ZH71"/>
<protein>
    <recommendedName>
        <fullName evidence="1">YgjP-like metallopeptidase domain-containing protein</fullName>
    </recommendedName>
</protein>
<dbReference type="InterPro" id="IPR053136">
    <property type="entry name" value="UTP_pyrophosphatase-like"/>
</dbReference>
<dbReference type="EMBL" id="MFIZ01000021">
    <property type="protein sequence ID" value="OGG11653.1"/>
    <property type="molecule type" value="Genomic_DNA"/>
</dbReference>
<evidence type="ECO:0000259" key="1">
    <source>
        <dbReference type="Pfam" id="PF01863"/>
    </source>
</evidence>
<gene>
    <name evidence="2" type="ORF">A2Z00_01560</name>
</gene>
<dbReference type="Proteomes" id="UP000177268">
    <property type="component" value="Unassembled WGS sequence"/>
</dbReference>
<evidence type="ECO:0000313" key="2">
    <source>
        <dbReference type="EMBL" id="OGG11653.1"/>
    </source>
</evidence>
<evidence type="ECO:0000313" key="3">
    <source>
        <dbReference type="Proteomes" id="UP000177268"/>
    </source>
</evidence>
<sequence length="233" mass="28084">MQTIGSVNRRYGIWFQRENTWGTIDSRLPHAPFFFLFSMLYYIQMKREIVLGDTKVFYTIRASRRARHLRMTIGLDEGLVVTIAHPWQERFVEGFLRQKSSWILKHINRMKKMQDKTVLPHSKIDYEANKAKFLKFITSRVQFFNSLYHHEYRNISIRNQTSLWGSCTREGNLQFNYKLTHLPEKTVDYIVVHELCHLRQHNHSQRFWDLVAKTIPDHKKIRKSLHNYIMKEG</sequence>
<dbReference type="InterPro" id="IPR002725">
    <property type="entry name" value="YgjP-like_metallopeptidase"/>
</dbReference>
<dbReference type="Gene3D" id="3.30.2010.10">
    <property type="entry name" value="Metalloproteases ('zincins'), catalytic domain"/>
    <property type="match status" value="1"/>
</dbReference>
<comment type="caution">
    <text evidence="2">The sequence shown here is derived from an EMBL/GenBank/DDBJ whole genome shotgun (WGS) entry which is preliminary data.</text>
</comment>
<dbReference type="Pfam" id="PF01863">
    <property type="entry name" value="YgjP-like"/>
    <property type="match status" value="1"/>
</dbReference>
<feature type="domain" description="YgjP-like metallopeptidase" evidence="1">
    <location>
        <begin position="129"/>
        <end position="227"/>
    </location>
</feature>
<reference evidence="2 3" key="1">
    <citation type="journal article" date="2016" name="Nat. Commun.">
        <title>Thousands of microbial genomes shed light on interconnected biogeochemical processes in an aquifer system.</title>
        <authorList>
            <person name="Anantharaman K."/>
            <person name="Brown C.T."/>
            <person name="Hug L.A."/>
            <person name="Sharon I."/>
            <person name="Castelle C.J."/>
            <person name="Probst A.J."/>
            <person name="Thomas B.C."/>
            <person name="Singh A."/>
            <person name="Wilkins M.J."/>
            <person name="Karaoz U."/>
            <person name="Brodie E.L."/>
            <person name="Williams K.H."/>
            <person name="Hubbard S.S."/>
            <person name="Banfield J.F."/>
        </authorList>
    </citation>
    <scope>NUCLEOTIDE SEQUENCE [LARGE SCALE GENOMIC DNA]</scope>
</reference>
<accession>A0A1F5ZH71</accession>